<sequence length="215" mass="24876">MGRKRKPPSPVEEEVLRRERFREIKALKAKLSRLVTKEDRVDFLDDTLREVLKGATPDDDVQVLQIVAKEFRLLPELSELVSRFDREAQRLVRTGNLTILEGVREGELRPEPLTSSQTKTRAQALEDRKAFLRRLQENPRLKRELAEAAGAPKVDIDNPVSDIARIMTERRIIEELRKKEKRPVGPLTGVDVEGIKERVRKLRGLRTFRKGPFDK</sequence>
<comment type="caution">
    <text evidence="1">The sequence shown here is derived from an EMBL/GenBank/DDBJ whole genome shotgun (WGS) entry which is preliminary data.</text>
</comment>
<reference evidence="1" key="1">
    <citation type="journal article" date="2015" name="Nature">
        <title>Complex archaea that bridge the gap between prokaryotes and eukaryotes.</title>
        <authorList>
            <person name="Spang A."/>
            <person name="Saw J.H."/>
            <person name="Jorgensen S.L."/>
            <person name="Zaremba-Niedzwiedzka K."/>
            <person name="Martijn J."/>
            <person name="Lind A.E."/>
            <person name="van Eijk R."/>
            <person name="Schleper C."/>
            <person name="Guy L."/>
            <person name="Ettema T.J."/>
        </authorList>
    </citation>
    <scope>NUCLEOTIDE SEQUENCE</scope>
</reference>
<accession>A0A0F9T8M2</accession>
<dbReference type="EMBL" id="LAZR01000386">
    <property type="protein sequence ID" value="KKN71297.1"/>
    <property type="molecule type" value="Genomic_DNA"/>
</dbReference>
<organism evidence="1">
    <name type="scientific">marine sediment metagenome</name>
    <dbReference type="NCBI Taxonomy" id="412755"/>
    <lineage>
        <taxon>unclassified sequences</taxon>
        <taxon>metagenomes</taxon>
        <taxon>ecological metagenomes</taxon>
    </lineage>
</organism>
<name>A0A0F9T8M2_9ZZZZ</name>
<proteinExistence type="predicted"/>
<protein>
    <submittedName>
        <fullName evidence="1">Uncharacterized protein</fullName>
    </submittedName>
</protein>
<evidence type="ECO:0000313" key="1">
    <source>
        <dbReference type="EMBL" id="KKN71297.1"/>
    </source>
</evidence>
<gene>
    <name evidence="1" type="ORF">LCGC14_0422070</name>
</gene>
<dbReference type="AlphaFoldDB" id="A0A0F9T8M2"/>